<gene>
    <name evidence="3" type="ORF">BS50DRAFT_580085</name>
    <name evidence="2" type="ORF">BS50DRAFT_580240</name>
</gene>
<dbReference type="EMBL" id="KZ678158">
    <property type="protein sequence ID" value="PSN59282.1"/>
    <property type="molecule type" value="Genomic_DNA"/>
</dbReference>
<organism evidence="3 4">
    <name type="scientific">Corynespora cassiicola Philippines</name>
    <dbReference type="NCBI Taxonomy" id="1448308"/>
    <lineage>
        <taxon>Eukaryota</taxon>
        <taxon>Fungi</taxon>
        <taxon>Dikarya</taxon>
        <taxon>Ascomycota</taxon>
        <taxon>Pezizomycotina</taxon>
        <taxon>Dothideomycetes</taxon>
        <taxon>Pleosporomycetidae</taxon>
        <taxon>Pleosporales</taxon>
        <taxon>Corynesporascaceae</taxon>
        <taxon>Corynespora</taxon>
    </lineage>
</organism>
<accession>A0A2T2N1H8</accession>
<sequence length="59" mass="6549">MNKPVGKSQTHIIKPTSSNPHHQIHIVKSTSSNPHRQIHIIKSTSSNLRPQTCDSSILT</sequence>
<proteinExistence type="predicted"/>
<feature type="region of interest" description="Disordered" evidence="1">
    <location>
        <begin position="1"/>
        <end position="23"/>
    </location>
</feature>
<name>A0A2T2N1H8_CORCC</name>
<evidence type="ECO:0000313" key="4">
    <source>
        <dbReference type="Proteomes" id="UP000240883"/>
    </source>
</evidence>
<dbReference type="AlphaFoldDB" id="A0A2T2N1H8"/>
<dbReference type="EMBL" id="KZ678166">
    <property type="protein sequence ID" value="PSN59106.1"/>
    <property type="molecule type" value="Genomic_DNA"/>
</dbReference>
<protein>
    <submittedName>
        <fullName evidence="3">Uncharacterized protein</fullName>
    </submittedName>
</protein>
<reference evidence="3 4" key="1">
    <citation type="journal article" date="2018" name="Front. Microbiol.">
        <title>Genome-Wide Analysis of Corynespora cassiicola Leaf Fall Disease Putative Effectors.</title>
        <authorList>
            <person name="Lopez D."/>
            <person name="Ribeiro S."/>
            <person name="Label P."/>
            <person name="Fumanal B."/>
            <person name="Venisse J.S."/>
            <person name="Kohler A."/>
            <person name="de Oliveira R.R."/>
            <person name="Labutti K."/>
            <person name="Lipzen A."/>
            <person name="Lail K."/>
            <person name="Bauer D."/>
            <person name="Ohm R.A."/>
            <person name="Barry K.W."/>
            <person name="Spatafora J."/>
            <person name="Grigoriev I.V."/>
            <person name="Martin F.M."/>
            <person name="Pujade-Renaud V."/>
        </authorList>
    </citation>
    <scope>NUCLEOTIDE SEQUENCE [LARGE SCALE GENOMIC DNA]</scope>
    <source>
        <strain evidence="3 4">Philippines</strain>
    </source>
</reference>
<evidence type="ECO:0000256" key="1">
    <source>
        <dbReference type="SAM" id="MobiDB-lite"/>
    </source>
</evidence>
<evidence type="ECO:0000313" key="2">
    <source>
        <dbReference type="EMBL" id="PSN59106.1"/>
    </source>
</evidence>
<feature type="compositionally biased region" description="Polar residues" evidence="1">
    <location>
        <begin position="42"/>
        <end position="59"/>
    </location>
</feature>
<feature type="region of interest" description="Disordered" evidence="1">
    <location>
        <begin position="40"/>
        <end position="59"/>
    </location>
</feature>
<dbReference type="Proteomes" id="UP000240883">
    <property type="component" value="Unassembled WGS sequence"/>
</dbReference>
<evidence type="ECO:0000313" key="3">
    <source>
        <dbReference type="EMBL" id="PSN59282.1"/>
    </source>
</evidence>
<keyword evidence="4" id="KW-1185">Reference proteome</keyword>
<feature type="compositionally biased region" description="Polar residues" evidence="1">
    <location>
        <begin position="7"/>
        <end position="21"/>
    </location>
</feature>